<protein>
    <submittedName>
        <fullName evidence="1">Uncharacterized protein</fullName>
    </submittedName>
</protein>
<reference evidence="1" key="2">
    <citation type="submission" date="2020-09" db="EMBL/GenBank/DDBJ databases">
        <authorList>
            <person name="Sun Q."/>
            <person name="Sedlacek I."/>
        </authorList>
    </citation>
    <scope>NUCLEOTIDE SEQUENCE</scope>
    <source>
        <strain evidence="1">CCM 7897</strain>
    </source>
</reference>
<organism evidence="1 2">
    <name type="scientific">Azorhizobium oxalatiphilum</name>
    <dbReference type="NCBI Taxonomy" id="980631"/>
    <lineage>
        <taxon>Bacteria</taxon>
        <taxon>Pseudomonadati</taxon>
        <taxon>Pseudomonadota</taxon>
        <taxon>Alphaproteobacteria</taxon>
        <taxon>Hyphomicrobiales</taxon>
        <taxon>Xanthobacteraceae</taxon>
        <taxon>Azorhizobium</taxon>
    </lineage>
</organism>
<proteinExistence type="predicted"/>
<evidence type="ECO:0000313" key="2">
    <source>
        <dbReference type="Proteomes" id="UP000606044"/>
    </source>
</evidence>
<gene>
    <name evidence="1" type="ORF">GCM10007301_05390</name>
</gene>
<reference evidence="1" key="1">
    <citation type="journal article" date="2014" name="Int. J. Syst. Evol. Microbiol.">
        <title>Complete genome sequence of Corynebacterium casei LMG S-19264T (=DSM 44701T), isolated from a smear-ripened cheese.</title>
        <authorList>
            <consortium name="US DOE Joint Genome Institute (JGI-PGF)"/>
            <person name="Walter F."/>
            <person name="Albersmeier A."/>
            <person name="Kalinowski J."/>
            <person name="Ruckert C."/>
        </authorList>
    </citation>
    <scope>NUCLEOTIDE SEQUENCE</scope>
    <source>
        <strain evidence="1">CCM 7897</strain>
    </source>
</reference>
<evidence type="ECO:0000313" key="1">
    <source>
        <dbReference type="EMBL" id="GGF49056.1"/>
    </source>
</evidence>
<sequence>MALPVPASAAPLTFEAVTIRPADTLAAICQNGIMAYRITEWRRRDRAPIANFSSVQKIMEDVHPAALKTLEARGCDPHYLWSFLSCAEVDWPENASPNLVPKGVSAETEEAMAKVMQGCLVRLQADGIVPTKGLLERGIDRIRTWSGDSR</sequence>
<accession>A0A917F5P1</accession>
<name>A0A917F5P1_9HYPH</name>
<dbReference type="AlphaFoldDB" id="A0A917F5P1"/>
<keyword evidence="2" id="KW-1185">Reference proteome</keyword>
<dbReference type="Proteomes" id="UP000606044">
    <property type="component" value="Unassembled WGS sequence"/>
</dbReference>
<dbReference type="EMBL" id="BMCT01000001">
    <property type="protein sequence ID" value="GGF49056.1"/>
    <property type="molecule type" value="Genomic_DNA"/>
</dbReference>
<comment type="caution">
    <text evidence="1">The sequence shown here is derived from an EMBL/GenBank/DDBJ whole genome shotgun (WGS) entry which is preliminary data.</text>
</comment>